<dbReference type="GO" id="GO:0005802">
    <property type="term" value="C:trans-Golgi network"/>
    <property type="evidence" value="ECO:0007669"/>
    <property type="project" value="TreeGrafter"/>
</dbReference>
<keyword evidence="11" id="KW-0333">Golgi apparatus</keyword>
<dbReference type="InterPro" id="IPR029058">
    <property type="entry name" value="AB_hydrolase_fold"/>
</dbReference>
<feature type="compositionally biased region" description="Polar residues" evidence="16">
    <location>
        <begin position="423"/>
        <end position="438"/>
    </location>
</feature>
<keyword evidence="10" id="KW-1133">Transmembrane helix</keyword>
<dbReference type="HOGENOM" id="CLU_008523_12_2_1"/>
<evidence type="ECO:0000256" key="3">
    <source>
        <dbReference type="ARBA" id="ARBA00009431"/>
    </source>
</evidence>
<dbReference type="InterPro" id="IPR018202">
    <property type="entry name" value="Ser_caboxypep_ser_AS"/>
</dbReference>
<name>C0NIV0_AJECG</name>
<keyword evidence="4 15" id="KW-0121">Carboxypeptidase</keyword>
<protein>
    <recommendedName>
        <fullName evidence="15">Carboxypeptidase</fullName>
        <ecNumber evidence="15">3.4.16.-</ecNumber>
    </recommendedName>
</protein>
<evidence type="ECO:0000256" key="4">
    <source>
        <dbReference type="ARBA" id="ARBA00022645"/>
    </source>
</evidence>
<evidence type="ECO:0000256" key="1">
    <source>
        <dbReference type="ARBA" id="ARBA00001003"/>
    </source>
</evidence>
<comment type="similarity">
    <text evidence="3 15">Belongs to the peptidase S10 family.</text>
</comment>
<keyword evidence="5 15" id="KW-0645">Protease</keyword>
<keyword evidence="18" id="KW-1185">Reference proteome</keyword>
<dbReference type="PANTHER" id="PTHR11802">
    <property type="entry name" value="SERINE PROTEASE FAMILY S10 SERINE CARBOXYPEPTIDASE"/>
    <property type="match status" value="1"/>
</dbReference>
<dbReference type="InParanoid" id="C0NIV0"/>
<feature type="region of interest" description="Disordered" evidence="16">
    <location>
        <begin position="411"/>
        <end position="438"/>
    </location>
</feature>
<evidence type="ECO:0000256" key="7">
    <source>
        <dbReference type="ARBA" id="ARBA00022703"/>
    </source>
</evidence>
<dbReference type="Pfam" id="PF00450">
    <property type="entry name" value="Peptidase_S10"/>
    <property type="match status" value="2"/>
</dbReference>
<reference evidence="17" key="1">
    <citation type="submission" date="2009-02" db="EMBL/GenBank/DDBJ databases">
        <title>The Genome Sequence of Ajellomyces capsulatus strain G186AR.</title>
        <authorList>
            <consortium name="The Broad Institute Genome Sequencing Platform"/>
            <person name="Champion M."/>
            <person name="Cuomo C."/>
            <person name="Ma L.-J."/>
            <person name="Henn M.R."/>
            <person name="Sil A."/>
            <person name="Goldman B."/>
            <person name="Young S.K."/>
            <person name="Kodira C.D."/>
            <person name="Zeng Q."/>
            <person name="Koehrsen M."/>
            <person name="Alvarado L."/>
            <person name="Berlin A."/>
            <person name="Borenstein D."/>
            <person name="Chen Z."/>
            <person name="Engels R."/>
            <person name="Freedman E."/>
            <person name="Gellesch M."/>
            <person name="Goldberg J."/>
            <person name="Griggs A."/>
            <person name="Gujja S."/>
            <person name="Heiman D."/>
            <person name="Hepburn T."/>
            <person name="Howarth C."/>
            <person name="Jen D."/>
            <person name="Larson L."/>
            <person name="Lewis B."/>
            <person name="Mehta T."/>
            <person name="Park D."/>
            <person name="Pearson M."/>
            <person name="Roberts A."/>
            <person name="Saif S."/>
            <person name="Shea T."/>
            <person name="Shenoy N."/>
            <person name="Sisk P."/>
            <person name="Stolte C."/>
            <person name="Sykes S."/>
            <person name="Walk T."/>
            <person name="White J."/>
            <person name="Yandava C."/>
            <person name="Klein B."/>
            <person name="McEwen J.G."/>
            <person name="Puccia R."/>
            <person name="Goldman G.H."/>
            <person name="Felipe M.S."/>
            <person name="Nino-Vega G."/>
            <person name="San-Blas G."/>
            <person name="Taylor J."/>
            <person name="Mendoza L."/>
            <person name="Galagan J."/>
            <person name="Nusbaum C."/>
            <person name="Birren B."/>
        </authorList>
    </citation>
    <scope>NUCLEOTIDE SEQUENCE</scope>
    <source>
        <strain evidence="17">G186AR</strain>
    </source>
</reference>
<evidence type="ECO:0000256" key="15">
    <source>
        <dbReference type="RuleBase" id="RU361156"/>
    </source>
</evidence>
<dbReference type="Gene3D" id="3.40.50.1820">
    <property type="entry name" value="alpha/beta hydrolase"/>
    <property type="match status" value="1"/>
</dbReference>
<evidence type="ECO:0000256" key="16">
    <source>
        <dbReference type="SAM" id="MobiDB-lite"/>
    </source>
</evidence>
<proteinExistence type="inferred from homology"/>
<dbReference type="GO" id="GO:0006508">
    <property type="term" value="P:proteolysis"/>
    <property type="evidence" value="ECO:0007669"/>
    <property type="project" value="UniProtKB-KW"/>
</dbReference>
<evidence type="ECO:0000256" key="13">
    <source>
        <dbReference type="ARBA" id="ARBA00023180"/>
    </source>
</evidence>
<evidence type="ECO:0000256" key="5">
    <source>
        <dbReference type="ARBA" id="ARBA00022670"/>
    </source>
</evidence>
<evidence type="ECO:0000256" key="9">
    <source>
        <dbReference type="ARBA" id="ARBA00022801"/>
    </source>
</evidence>
<dbReference type="GO" id="GO:0006915">
    <property type="term" value="P:apoptotic process"/>
    <property type="evidence" value="ECO:0007669"/>
    <property type="project" value="UniProtKB-KW"/>
</dbReference>
<evidence type="ECO:0000256" key="14">
    <source>
        <dbReference type="ARBA" id="ARBA00037042"/>
    </source>
</evidence>
<evidence type="ECO:0000313" key="17">
    <source>
        <dbReference type="EMBL" id="EEH08820.1"/>
    </source>
</evidence>
<dbReference type="VEuPathDB" id="FungiDB:I7I50_10772"/>
<dbReference type="AlphaFoldDB" id="C0NIV0"/>
<keyword evidence="7" id="KW-0053">Apoptosis</keyword>
<keyword evidence="13" id="KW-0325">Glycoprotein</keyword>
<keyword evidence="9 15" id="KW-0378">Hydrolase</keyword>
<dbReference type="PRINTS" id="PR00724">
    <property type="entry name" value="CRBOXYPTASEC"/>
</dbReference>
<dbReference type="InterPro" id="IPR001563">
    <property type="entry name" value="Peptidase_S10"/>
</dbReference>
<dbReference type="RefSeq" id="XP_045289301.1">
    <property type="nucleotide sequence ID" value="XM_045429406.1"/>
</dbReference>
<dbReference type="GeneID" id="69035373"/>
<dbReference type="PANTHER" id="PTHR11802:SF190">
    <property type="entry name" value="PHEROMONE-PROCESSING CARBOXYPEPTIDASE KEX1"/>
    <property type="match status" value="1"/>
</dbReference>
<comment type="function">
    <text evidence="14">Protease with a carboxypeptidase B-like function involved in the C-terminal processing of the lysine and arginine residues from protein precursors. Promotes cell fusion and is involved in the programmed cell death.</text>
</comment>
<dbReference type="STRING" id="447093.C0NIV0"/>
<accession>C0NIV0</accession>
<comment type="subcellular location">
    <subcellularLocation>
        <location evidence="2">Golgi apparatus</location>
        <location evidence="2">trans-Golgi network membrane</location>
        <topology evidence="2">Single-pass type I membrane protein</topology>
    </subcellularLocation>
</comment>
<organism evidence="17 18">
    <name type="scientific">Ajellomyces capsulatus (strain G186AR / H82 / ATCC MYA-2454 / RMSCC 2432)</name>
    <name type="common">Darling's disease fungus</name>
    <name type="synonym">Histoplasma capsulatum</name>
    <dbReference type="NCBI Taxonomy" id="447093"/>
    <lineage>
        <taxon>Eukaryota</taxon>
        <taxon>Fungi</taxon>
        <taxon>Dikarya</taxon>
        <taxon>Ascomycota</taxon>
        <taxon>Pezizomycotina</taxon>
        <taxon>Eurotiomycetes</taxon>
        <taxon>Eurotiomycetidae</taxon>
        <taxon>Onygenales</taxon>
        <taxon>Ajellomycetaceae</taxon>
        <taxon>Histoplasma</taxon>
    </lineage>
</organism>
<keyword evidence="12" id="KW-0472">Membrane</keyword>
<comment type="catalytic activity">
    <reaction evidence="1">
        <text>Preferential release of a C-terminal arginine or lysine residue.</text>
        <dbReference type="EC" id="3.4.16.6"/>
    </reaction>
</comment>
<evidence type="ECO:0000256" key="6">
    <source>
        <dbReference type="ARBA" id="ARBA00022692"/>
    </source>
</evidence>
<dbReference type="GO" id="GO:0004185">
    <property type="term" value="F:serine-type carboxypeptidase activity"/>
    <property type="evidence" value="ECO:0007669"/>
    <property type="project" value="UniProtKB-UniRule"/>
</dbReference>
<feature type="compositionally biased region" description="Polar residues" evidence="16">
    <location>
        <begin position="316"/>
        <end position="326"/>
    </location>
</feature>
<dbReference type="EMBL" id="GG663365">
    <property type="protein sequence ID" value="EEH08820.1"/>
    <property type="molecule type" value="Genomic_DNA"/>
</dbReference>
<evidence type="ECO:0000256" key="2">
    <source>
        <dbReference type="ARBA" id="ARBA00004393"/>
    </source>
</evidence>
<dbReference type="PROSITE" id="PS00131">
    <property type="entry name" value="CARBOXYPEPT_SER_SER"/>
    <property type="match status" value="1"/>
</dbReference>
<dbReference type="EC" id="3.4.16.-" evidence="15"/>
<dbReference type="Proteomes" id="UP000001631">
    <property type="component" value="Unassembled WGS sequence"/>
</dbReference>
<evidence type="ECO:0000313" key="18">
    <source>
        <dbReference type="Proteomes" id="UP000001631"/>
    </source>
</evidence>
<evidence type="ECO:0000256" key="10">
    <source>
        <dbReference type="ARBA" id="ARBA00022989"/>
    </source>
</evidence>
<feature type="region of interest" description="Disordered" evidence="16">
    <location>
        <begin position="316"/>
        <end position="337"/>
    </location>
</feature>
<gene>
    <name evidence="17" type="ORF">HCBG_02357</name>
</gene>
<evidence type="ECO:0000256" key="8">
    <source>
        <dbReference type="ARBA" id="ARBA00022729"/>
    </source>
</evidence>
<evidence type="ECO:0000256" key="11">
    <source>
        <dbReference type="ARBA" id="ARBA00023034"/>
    </source>
</evidence>
<evidence type="ECO:0000256" key="12">
    <source>
        <dbReference type="ARBA" id="ARBA00023136"/>
    </source>
</evidence>
<dbReference type="SUPFAM" id="SSF53474">
    <property type="entry name" value="alpha/beta-Hydrolases"/>
    <property type="match status" value="1"/>
</dbReference>
<sequence>MNWSDLRLFLSFTWTVPNLSPIRSYRHTKTDASRFRVGPPPGNPTLPPSHAGLIPIPGAEEGNALFFWLFEAENRENDGNFIGKPLALRKLLRFFKGGPGCSSVIGALSESGPLTFVGNASMPTANPYSWTKFGSVLYIDQPVGTGFSTLNSSKPISKNEQDTSDLYAWLGEFYREFPHLLEKKTHLVGESYAGIFVPYFASEIVKHRDSLPINLKSISVGNGILGNNAVMADVAVGAYLETNAPILDILRDVIHAFSSADHICEFDTVLNEPNEYPPPGPISVPGNPENLNFRRDELCRTPSDSDAGPMAEYVQTSLHTPQSDTGKSSKKRNKPYPFQGCNSEIMQALLGPANHPTPPAYFIIPDLISTHNISTHIYHGKLDMLINHIAVELVLQNMTWNRRQGFQQRPTASFGVRKGGSRAGSTAQPGNDGTNISTGGIWTAERGLTYHLFNDAGHVVPFDQPEEMFCIDNRGLGKCFPSY</sequence>
<keyword evidence="8" id="KW-0732">Signal</keyword>
<keyword evidence="6" id="KW-0812">Transmembrane</keyword>